<dbReference type="GeneID" id="10667902"/>
<dbReference type="PANTHER" id="PTHR36925">
    <property type="entry name" value="COBALT-PRECORRIN-6A REDUCTASE"/>
    <property type="match status" value="1"/>
</dbReference>
<proteinExistence type="predicted"/>
<dbReference type="AlphaFoldDB" id="F6D438"/>
<dbReference type="PROSITE" id="PS51014">
    <property type="entry name" value="COBK_CBIJ"/>
    <property type="match status" value="1"/>
</dbReference>
<evidence type="ECO:0000256" key="3">
    <source>
        <dbReference type="ARBA" id="ARBA00023002"/>
    </source>
</evidence>
<dbReference type="Pfam" id="PF02571">
    <property type="entry name" value="CbiJ"/>
    <property type="match status" value="1"/>
</dbReference>
<keyword evidence="5" id="KW-1185">Reference proteome</keyword>
<gene>
    <name evidence="4" type="ordered locus">MSWAN_0418</name>
</gene>
<dbReference type="GO" id="GO:0016994">
    <property type="term" value="F:precorrin-6A reductase activity"/>
    <property type="evidence" value="ECO:0007669"/>
    <property type="project" value="InterPro"/>
</dbReference>
<dbReference type="InterPro" id="IPR003723">
    <property type="entry name" value="Precorrin-6x_reduct"/>
</dbReference>
<protein>
    <submittedName>
        <fullName evidence="4">Precorrin-6x reductase</fullName>
    </submittedName>
</protein>
<reference evidence="4 5" key="1">
    <citation type="journal article" date="2014" name="Int. J. Syst. Evol. Microbiol.">
        <title>Methanobacterium paludis sp. nov. and a novel strain of Methanobacterium lacus isolated from northern peatlands.</title>
        <authorList>
            <person name="Cadillo-Quiroz H."/>
            <person name="Brauer S.L."/>
            <person name="Goodson N."/>
            <person name="Yavitt J.B."/>
            <person name="Zinder S.H."/>
        </authorList>
    </citation>
    <scope>NUCLEOTIDE SEQUENCE [LARGE SCALE GENOMIC DNA]</scope>
    <source>
        <strain evidence="5">DSM 25820 / JCM 18151 / SWAN1</strain>
    </source>
</reference>
<dbReference type="RefSeq" id="WP_013824962.1">
    <property type="nucleotide sequence ID" value="NC_015574.1"/>
</dbReference>
<dbReference type="eggNOG" id="arCOG04852">
    <property type="taxonomic scope" value="Archaea"/>
</dbReference>
<dbReference type="UniPathway" id="UPA00148"/>
<keyword evidence="2" id="KW-0169">Cobalamin biosynthesis</keyword>
<dbReference type="PANTHER" id="PTHR36925:SF1">
    <property type="entry name" value="COBALT-PRECORRIN-6A REDUCTASE"/>
    <property type="match status" value="1"/>
</dbReference>
<evidence type="ECO:0000256" key="1">
    <source>
        <dbReference type="ARBA" id="ARBA00004953"/>
    </source>
</evidence>
<evidence type="ECO:0000313" key="4">
    <source>
        <dbReference type="EMBL" id="AEG17460.1"/>
    </source>
</evidence>
<dbReference type="STRING" id="868131.MSWAN_0418"/>
<evidence type="ECO:0000256" key="2">
    <source>
        <dbReference type="ARBA" id="ARBA00022573"/>
    </source>
</evidence>
<dbReference type="HOGENOM" id="CLU_068627_0_0_2"/>
<keyword evidence="3" id="KW-0560">Oxidoreductase</keyword>
<accession>F6D438</accession>
<dbReference type="KEGG" id="mew:MSWAN_0418"/>
<name>F6D438_METPW</name>
<evidence type="ECO:0000313" key="5">
    <source>
        <dbReference type="Proteomes" id="UP000009231"/>
    </source>
</evidence>
<dbReference type="NCBIfam" id="TIGR00715">
    <property type="entry name" value="precor6x_red"/>
    <property type="match status" value="1"/>
</dbReference>
<comment type="pathway">
    <text evidence="1">Cofactor biosynthesis; adenosylcobalamin biosynthesis.</text>
</comment>
<organism evidence="4 5">
    <name type="scientific">Methanobacterium paludis (strain DSM 25820 / JCM 18151 / SWAN1)</name>
    <dbReference type="NCBI Taxonomy" id="868131"/>
    <lineage>
        <taxon>Archaea</taxon>
        <taxon>Methanobacteriati</taxon>
        <taxon>Methanobacteriota</taxon>
        <taxon>Methanomada group</taxon>
        <taxon>Methanobacteria</taxon>
        <taxon>Methanobacteriales</taxon>
        <taxon>Methanobacteriaceae</taxon>
        <taxon>Methanobacterium</taxon>
    </lineage>
</organism>
<dbReference type="GO" id="GO:0009236">
    <property type="term" value="P:cobalamin biosynthetic process"/>
    <property type="evidence" value="ECO:0007669"/>
    <property type="project" value="UniProtKB-UniPathway"/>
</dbReference>
<sequence length="285" mass="31911">MKQDGRYANESNYDGGCIMNVIVMAGTSDSVRIIEKLRDFKDIEIFATTTTRYGAELAKSAGAHDVISHGLRDEEIVDLINKKNIDLLVDATHPFAVEATKNALKSVHKTGIKYFRFERPQIIVPESEFVHEVQSFEDAASKVIELTDKSVSINRKIMHLAGVSTIHYLTEVMESERIIARVIPSVFSIKKCLEMDLPGENIIAMQGTFSKEFNKALMEEYNVSLIVTKESGESGGTPSKIEAAIELGIPIIIVVRPEVLELENETVFNDIDDICDEIMFFRHVL</sequence>
<dbReference type="EMBL" id="CP002772">
    <property type="protein sequence ID" value="AEG17460.1"/>
    <property type="molecule type" value="Genomic_DNA"/>
</dbReference>
<dbReference type="Proteomes" id="UP000009231">
    <property type="component" value="Chromosome"/>
</dbReference>